<accession>A0A1I7W7S8</accession>
<evidence type="ECO:0000256" key="1">
    <source>
        <dbReference type="SAM" id="Phobius"/>
    </source>
</evidence>
<keyword evidence="1" id="KW-0472">Membrane</keyword>
<dbReference type="WBParaSite" id="Hba_00697">
    <property type="protein sequence ID" value="Hba_00697"/>
    <property type="gene ID" value="Hba_00697"/>
</dbReference>
<feature type="transmembrane region" description="Helical" evidence="1">
    <location>
        <begin position="6"/>
        <end position="27"/>
    </location>
</feature>
<keyword evidence="2" id="KW-1185">Reference proteome</keyword>
<sequence length="56" mass="6750">MEKLVAANITCFIFFVLRIFFIVIYVIKLFSLHADYLFHFRWANRKTTVLCFNIVC</sequence>
<dbReference type="Proteomes" id="UP000095283">
    <property type="component" value="Unplaced"/>
</dbReference>
<reference evidence="3" key="1">
    <citation type="submission" date="2016-11" db="UniProtKB">
        <authorList>
            <consortium name="WormBaseParasite"/>
        </authorList>
    </citation>
    <scope>IDENTIFICATION</scope>
</reference>
<evidence type="ECO:0000313" key="2">
    <source>
        <dbReference type="Proteomes" id="UP000095283"/>
    </source>
</evidence>
<protein>
    <submittedName>
        <fullName evidence="3">7TM_GPCR_Srx domain-containing protein</fullName>
    </submittedName>
</protein>
<dbReference type="AlphaFoldDB" id="A0A1I7W7S8"/>
<evidence type="ECO:0000313" key="3">
    <source>
        <dbReference type="WBParaSite" id="Hba_00697"/>
    </source>
</evidence>
<organism evidence="2 3">
    <name type="scientific">Heterorhabditis bacteriophora</name>
    <name type="common">Entomopathogenic nematode worm</name>
    <dbReference type="NCBI Taxonomy" id="37862"/>
    <lineage>
        <taxon>Eukaryota</taxon>
        <taxon>Metazoa</taxon>
        <taxon>Ecdysozoa</taxon>
        <taxon>Nematoda</taxon>
        <taxon>Chromadorea</taxon>
        <taxon>Rhabditida</taxon>
        <taxon>Rhabditina</taxon>
        <taxon>Rhabditomorpha</taxon>
        <taxon>Strongyloidea</taxon>
        <taxon>Heterorhabditidae</taxon>
        <taxon>Heterorhabditis</taxon>
    </lineage>
</organism>
<keyword evidence="1" id="KW-1133">Transmembrane helix</keyword>
<name>A0A1I7W7S8_HETBA</name>
<proteinExistence type="predicted"/>
<keyword evidence="1" id="KW-0812">Transmembrane</keyword>